<dbReference type="Proteomes" id="UP001183176">
    <property type="component" value="Unassembled WGS sequence"/>
</dbReference>
<sequence length="179" mass="19973">MTQLAPDEDPRDVFGTAEPPVADVAGPARRRPDGVRDATVAALGKLSEALEVVEYARGLLYEFHRRCGTADRQLQEATELLRGAGHPGVASELEDVLVGRNVLPGMWSFEIIEAYEQQYWSVFRQLEERARRLTGDVPRHLFEAELKSREQHPDRSDSLSAAIERRTLAFLSESGDAES</sequence>
<proteinExistence type="predicted"/>
<feature type="region of interest" description="Disordered" evidence="1">
    <location>
        <begin position="1"/>
        <end position="32"/>
    </location>
</feature>
<evidence type="ECO:0000313" key="3">
    <source>
        <dbReference type="Proteomes" id="UP001183176"/>
    </source>
</evidence>
<evidence type="ECO:0000256" key="1">
    <source>
        <dbReference type="SAM" id="MobiDB-lite"/>
    </source>
</evidence>
<evidence type="ECO:0000313" key="2">
    <source>
        <dbReference type="EMBL" id="MDT0262546.1"/>
    </source>
</evidence>
<comment type="caution">
    <text evidence="2">The sequence shown here is derived from an EMBL/GenBank/DDBJ whole genome shotgun (WGS) entry which is preliminary data.</text>
</comment>
<keyword evidence="3" id="KW-1185">Reference proteome</keyword>
<protein>
    <submittedName>
        <fullName evidence="2">Uncharacterized protein</fullName>
    </submittedName>
</protein>
<feature type="compositionally biased region" description="Acidic residues" evidence="1">
    <location>
        <begin position="1"/>
        <end position="10"/>
    </location>
</feature>
<name>A0ABU2JC34_9ACTN</name>
<dbReference type="EMBL" id="JAVREH010000019">
    <property type="protein sequence ID" value="MDT0262546.1"/>
    <property type="molecule type" value="Genomic_DNA"/>
</dbReference>
<accession>A0ABU2JC34</accession>
<reference evidence="3" key="1">
    <citation type="submission" date="2023-07" db="EMBL/GenBank/DDBJ databases">
        <title>30 novel species of actinomycetes from the DSMZ collection.</title>
        <authorList>
            <person name="Nouioui I."/>
        </authorList>
    </citation>
    <scope>NUCLEOTIDE SEQUENCE [LARGE SCALE GENOMIC DNA]</scope>
    <source>
        <strain evidence="3">DSM 44399</strain>
    </source>
</reference>
<dbReference type="RefSeq" id="WP_311423695.1">
    <property type="nucleotide sequence ID" value="NZ_JAVREH010000019.1"/>
</dbReference>
<gene>
    <name evidence="2" type="ORF">RM423_14210</name>
</gene>
<organism evidence="2 3">
    <name type="scientific">Jatrophihabitans lederbergiae</name>
    <dbReference type="NCBI Taxonomy" id="3075547"/>
    <lineage>
        <taxon>Bacteria</taxon>
        <taxon>Bacillati</taxon>
        <taxon>Actinomycetota</taxon>
        <taxon>Actinomycetes</taxon>
        <taxon>Jatrophihabitantales</taxon>
        <taxon>Jatrophihabitantaceae</taxon>
        <taxon>Jatrophihabitans</taxon>
    </lineage>
</organism>